<gene>
    <name evidence="10" type="ORF">VL23_14300</name>
</gene>
<dbReference type="SUPFAM" id="SSF51735">
    <property type="entry name" value="NAD(P)-binding Rossmann-fold domains"/>
    <property type="match status" value="1"/>
</dbReference>
<keyword evidence="4" id="KW-0520">NAD</keyword>
<dbReference type="NCBIfam" id="NF006143">
    <property type="entry name" value="PRK08293.1"/>
    <property type="match status" value="1"/>
</dbReference>
<sequence length="284" mass="30797">MSIRHVTLVGAGVLGAQIAFQTAFKGFDVSAYVPDQAALDKAGKAIDWLQRRYLQDIDGADPQALAAAAGRIRWTTDLAAAVKDADLVIEAIPEQLELKRRVYAELGRLAPAKAIFATNSSTLLPSAMADATGRPERFIALHFANEIWLHNVAEVMGHAGTDPEVFSTLVRFANDIGMVPVEIHKEKAGYVLNSLLVPLMSAASELLVDGIAEHEAIDRTWKIATGSPRGPFEIYDIVGLGTAYHISLAGGPKQQAFARLLKERYIDHGKLGVETGEGFYRYES</sequence>
<comment type="catalytic activity">
    <reaction evidence="6">
        <text>a (3S)-3-hydroxyacyl-CoA + NAD(+) = a 3-oxoacyl-CoA + NADH + H(+)</text>
        <dbReference type="Rhea" id="RHEA:22432"/>
        <dbReference type="ChEBI" id="CHEBI:15378"/>
        <dbReference type="ChEBI" id="CHEBI:57318"/>
        <dbReference type="ChEBI" id="CHEBI:57540"/>
        <dbReference type="ChEBI" id="CHEBI:57945"/>
        <dbReference type="ChEBI" id="CHEBI:90726"/>
        <dbReference type="EC" id="1.1.1.35"/>
    </reaction>
</comment>
<organism evidence="10 11">
    <name type="scientific">Stenotrophomonas maltophilia</name>
    <name type="common">Pseudomonas maltophilia</name>
    <name type="synonym">Xanthomonas maltophilia</name>
    <dbReference type="NCBI Taxonomy" id="40324"/>
    <lineage>
        <taxon>Bacteria</taxon>
        <taxon>Pseudomonadati</taxon>
        <taxon>Pseudomonadota</taxon>
        <taxon>Gammaproteobacteria</taxon>
        <taxon>Lysobacterales</taxon>
        <taxon>Lysobacteraceae</taxon>
        <taxon>Stenotrophomonas</taxon>
        <taxon>Stenotrophomonas maltophilia group</taxon>
    </lineage>
</organism>
<dbReference type="Pfam" id="PF00725">
    <property type="entry name" value="3HCDH"/>
    <property type="match status" value="1"/>
</dbReference>
<protein>
    <submittedName>
        <fullName evidence="10">3-hydroxybutyryl-CoA dehydrogenase</fullName>
    </submittedName>
</protein>
<dbReference type="InterPro" id="IPR052242">
    <property type="entry name" value="Mito_3-hydroxyacyl-CoA_DH"/>
</dbReference>
<comment type="caution">
    <text evidence="10">The sequence shown here is derived from an EMBL/GenBank/DDBJ whole genome shotgun (WGS) entry which is preliminary data.</text>
</comment>
<dbReference type="InterPro" id="IPR006176">
    <property type="entry name" value="3-OHacyl-CoA_DH_NAD-bd"/>
</dbReference>
<evidence type="ECO:0000259" key="8">
    <source>
        <dbReference type="Pfam" id="PF00725"/>
    </source>
</evidence>
<evidence type="ECO:0000256" key="1">
    <source>
        <dbReference type="ARBA" id="ARBA00005005"/>
    </source>
</evidence>
<accession>A0AB34TPE0</accession>
<evidence type="ECO:0000256" key="5">
    <source>
        <dbReference type="ARBA" id="ARBA00023098"/>
    </source>
</evidence>
<dbReference type="InterPro" id="IPR022694">
    <property type="entry name" value="3-OHacyl-CoA_DH"/>
</dbReference>
<dbReference type="Proteomes" id="UP000037632">
    <property type="component" value="Unassembled WGS sequence"/>
</dbReference>
<dbReference type="RefSeq" id="WP_053462375.1">
    <property type="nucleotide sequence ID" value="NZ_JZIW01000001.1"/>
</dbReference>
<keyword evidence="5" id="KW-0443">Lipid metabolism</keyword>
<dbReference type="InterPro" id="IPR036291">
    <property type="entry name" value="NAD(P)-bd_dom_sf"/>
</dbReference>
<evidence type="ECO:0000256" key="6">
    <source>
        <dbReference type="ARBA" id="ARBA00049556"/>
    </source>
</evidence>
<dbReference type="InterPro" id="IPR013328">
    <property type="entry name" value="6PGD_dom2"/>
</dbReference>
<dbReference type="PIRSF" id="PIRSF000105">
    <property type="entry name" value="HCDH"/>
    <property type="match status" value="1"/>
</dbReference>
<dbReference type="EMBL" id="JZIW01000001">
    <property type="protein sequence ID" value="KOO84273.1"/>
    <property type="molecule type" value="Genomic_DNA"/>
</dbReference>
<dbReference type="Pfam" id="PF02737">
    <property type="entry name" value="3HCDH_N"/>
    <property type="match status" value="1"/>
</dbReference>
<evidence type="ECO:0000256" key="7">
    <source>
        <dbReference type="PIRSR" id="PIRSR000105-1"/>
    </source>
</evidence>
<dbReference type="Gene3D" id="3.40.50.720">
    <property type="entry name" value="NAD(P)-binding Rossmann-like Domain"/>
    <property type="match status" value="1"/>
</dbReference>
<dbReference type="InterPro" id="IPR008927">
    <property type="entry name" value="6-PGluconate_DH-like_C_sf"/>
</dbReference>
<dbReference type="Gene3D" id="1.10.1040.10">
    <property type="entry name" value="N-(1-d-carboxylethyl)-l-norvaline Dehydrogenase, domain 2"/>
    <property type="match status" value="1"/>
</dbReference>
<evidence type="ECO:0000256" key="2">
    <source>
        <dbReference type="ARBA" id="ARBA00022832"/>
    </source>
</evidence>
<name>A0AB34TPE0_STEMA</name>
<evidence type="ECO:0000259" key="9">
    <source>
        <dbReference type="Pfam" id="PF02737"/>
    </source>
</evidence>
<dbReference type="GO" id="GO:0006635">
    <property type="term" value="P:fatty acid beta-oxidation"/>
    <property type="evidence" value="ECO:0007669"/>
    <property type="project" value="TreeGrafter"/>
</dbReference>
<dbReference type="InterPro" id="IPR006108">
    <property type="entry name" value="3HC_DH_C"/>
</dbReference>
<dbReference type="PANTHER" id="PTHR43561">
    <property type="match status" value="1"/>
</dbReference>
<comment type="pathway">
    <text evidence="1">Lipid metabolism; fatty acid beta-oxidation.</text>
</comment>
<evidence type="ECO:0000256" key="4">
    <source>
        <dbReference type="ARBA" id="ARBA00023027"/>
    </source>
</evidence>
<dbReference type="SUPFAM" id="SSF48179">
    <property type="entry name" value="6-phosphogluconate dehydrogenase C-terminal domain-like"/>
    <property type="match status" value="1"/>
</dbReference>
<reference evidence="10 11" key="1">
    <citation type="journal article" date="2015" name="Antimicrob. Agents Chemother.">
        <title>Whole-Genome Sequencing Identifies Emergence of a Quinolone Resistance Mutation in a Case of Stenotrophomonas maltophilia Bacteremia.</title>
        <authorList>
            <person name="Pak T.R."/>
            <person name="Altman D.R."/>
            <person name="Attie O."/>
            <person name="Sebra R."/>
            <person name="Hamula C.L."/>
            <person name="Lewis M."/>
            <person name="Deikus G."/>
            <person name="Newman L.C."/>
            <person name="Fang G."/>
            <person name="Hand J."/>
            <person name="Papel G."/>
            <person name="Wallach F."/>
            <person name="Schadt E.E."/>
            <person name="Huprikar S."/>
            <person name="van Bakel H."/>
            <person name="Kasarskis A."/>
            <person name="Bashir A."/>
        </authorList>
    </citation>
    <scope>NUCLEOTIDE SEQUENCE [LARGE SCALE GENOMIC DNA]</scope>
    <source>
        <strain evidence="10 11">ISMMS6</strain>
    </source>
</reference>
<evidence type="ECO:0000313" key="10">
    <source>
        <dbReference type="EMBL" id="KOO84273.1"/>
    </source>
</evidence>
<feature type="domain" description="3-hydroxyacyl-CoA dehydrogenase NAD binding" evidence="9">
    <location>
        <begin position="5"/>
        <end position="185"/>
    </location>
</feature>
<dbReference type="GO" id="GO:0003857">
    <property type="term" value="F:(3S)-3-hydroxyacyl-CoA dehydrogenase (NAD+) activity"/>
    <property type="evidence" value="ECO:0007669"/>
    <property type="project" value="UniProtKB-EC"/>
</dbReference>
<dbReference type="AlphaFoldDB" id="A0AB34TPE0"/>
<dbReference type="PANTHER" id="PTHR43561:SF3">
    <property type="entry name" value="HYDROXYACYL-COENZYME A DEHYDROGENASE, MITOCHONDRIAL"/>
    <property type="match status" value="1"/>
</dbReference>
<evidence type="ECO:0000313" key="11">
    <source>
        <dbReference type="Proteomes" id="UP000037632"/>
    </source>
</evidence>
<feature type="domain" description="3-hydroxyacyl-CoA dehydrogenase C-terminal" evidence="8">
    <location>
        <begin position="189"/>
        <end position="282"/>
    </location>
</feature>
<keyword evidence="2" id="KW-0276">Fatty acid metabolism</keyword>
<proteinExistence type="predicted"/>
<dbReference type="GO" id="GO:0070403">
    <property type="term" value="F:NAD+ binding"/>
    <property type="evidence" value="ECO:0007669"/>
    <property type="project" value="InterPro"/>
</dbReference>
<keyword evidence="3" id="KW-0560">Oxidoreductase</keyword>
<feature type="site" description="Important for catalytic activity" evidence="7">
    <location>
        <position position="142"/>
    </location>
</feature>
<evidence type="ECO:0000256" key="3">
    <source>
        <dbReference type="ARBA" id="ARBA00023002"/>
    </source>
</evidence>